<dbReference type="EMBL" id="BKCP01010514">
    <property type="protein sequence ID" value="GER52746.1"/>
    <property type="molecule type" value="Genomic_DNA"/>
</dbReference>
<name>A0A5A7R5Q7_STRAF</name>
<feature type="compositionally biased region" description="Basic and acidic residues" evidence="1">
    <location>
        <begin position="74"/>
        <end position="86"/>
    </location>
</feature>
<feature type="compositionally biased region" description="Polar residues" evidence="1">
    <location>
        <begin position="99"/>
        <end position="117"/>
    </location>
</feature>
<proteinExistence type="predicted"/>
<gene>
    <name evidence="2" type="ORF">STAS_30225</name>
</gene>
<feature type="compositionally biased region" description="Basic and acidic residues" evidence="1">
    <location>
        <begin position="42"/>
        <end position="66"/>
    </location>
</feature>
<evidence type="ECO:0000256" key="1">
    <source>
        <dbReference type="SAM" id="MobiDB-lite"/>
    </source>
</evidence>
<evidence type="ECO:0000313" key="2">
    <source>
        <dbReference type="EMBL" id="GER52746.1"/>
    </source>
</evidence>
<sequence>MVFDSDPGVEDIVEPRASLFVGSVEYVVDLRQEASDCIAETVRPESAQKQEKVRTKDTDSSRKEGNVEVLPQGDKGEESSSFHGKEQPSVTEGLGSEKGTCSQSPKVLTPTDDNLQGKQECEPNLRDLIANVRELADSVVHCRFMFDPGIS</sequence>
<dbReference type="Proteomes" id="UP000325081">
    <property type="component" value="Unassembled WGS sequence"/>
</dbReference>
<accession>A0A5A7R5Q7</accession>
<dbReference type="AlphaFoldDB" id="A0A5A7R5Q7"/>
<feature type="region of interest" description="Disordered" evidence="1">
    <location>
        <begin position="41"/>
        <end position="119"/>
    </location>
</feature>
<keyword evidence="3" id="KW-1185">Reference proteome</keyword>
<organism evidence="2 3">
    <name type="scientific">Striga asiatica</name>
    <name type="common">Asiatic witchweed</name>
    <name type="synonym">Buchnera asiatica</name>
    <dbReference type="NCBI Taxonomy" id="4170"/>
    <lineage>
        <taxon>Eukaryota</taxon>
        <taxon>Viridiplantae</taxon>
        <taxon>Streptophyta</taxon>
        <taxon>Embryophyta</taxon>
        <taxon>Tracheophyta</taxon>
        <taxon>Spermatophyta</taxon>
        <taxon>Magnoliopsida</taxon>
        <taxon>eudicotyledons</taxon>
        <taxon>Gunneridae</taxon>
        <taxon>Pentapetalae</taxon>
        <taxon>asterids</taxon>
        <taxon>lamiids</taxon>
        <taxon>Lamiales</taxon>
        <taxon>Orobanchaceae</taxon>
        <taxon>Buchnereae</taxon>
        <taxon>Striga</taxon>
    </lineage>
</organism>
<comment type="caution">
    <text evidence="2">The sequence shown here is derived from an EMBL/GenBank/DDBJ whole genome shotgun (WGS) entry which is preliminary data.</text>
</comment>
<evidence type="ECO:0000313" key="3">
    <source>
        <dbReference type="Proteomes" id="UP000325081"/>
    </source>
</evidence>
<protein>
    <submittedName>
        <fullName evidence="2">Mediator complex</fullName>
    </submittedName>
</protein>
<reference evidence="3" key="1">
    <citation type="journal article" date="2019" name="Curr. Biol.">
        <title>Genome Sequence of Striga asiatica Provides Insight into the Evolution of Plant Parasitism.</title>
        <authorList>
            <person name="Yoshida S."/>
            <person name="Kim S."/>
            <person name="Wafula E.K."/>
            <person name="Tanskanen J."/>
            <person name="Kim Y.M."/>
            <person name="Honaas L."/>
            <person name="Yang Z."/>
            <person name="Spallek T."/>
            <person name="Conn C.E."/>
            <person name="Ichihashi Y."/>
            <person name="Cheong K."/>
            <person name="Cui S."/>
            <person name="Der J.P."/>
            <person name="Gundlach H."/>
            <person name="Jiao Y."/>
            <person name="Hori C."/>
            <person name="Ishida J.K."/>
            <person name="Kasahara H."/>
            <person name="Kiba T."/>
            <person name="Kim M.S."/>
            <person name="Koo N."/>
            <person name="Laohavisit A."/>
            <person name="Lee Y.H."/>
            <person name="Lumba S."/>
            <person name="McCourt P."/>
            <person name="Mortimer J.C."/>
            <person name="Mutuku J.M."/>
            <person name="Nomura T."/>
            <person name="Sasaki-Sekimoto Y."/>
            <person name="Seto Y."/>
            <person name="Wang Y."/>
            <person name="Wakatake T."/>
            <person name="Sakakibara H."/>
            <person name="Demura T."/>
            <person name="Yamaguchi S."/>
            <person name="Yoneyama K."/>
            <person name="Manabe R.I."/>
            <person name="Nelson D.C."/>
            <person name="Schulman A.H."/>
            <person name="Timko M.P."/>
            <person name="dePamphilis C.W."/>
            <person name="Choi D."/>
            <person name="Shirasu K."/>
        </authorList>
    </citation>
    <scope>NUCLEOTIDE SEQUENCE [LARGE SCALE GENOMIC DNA]</scope>
    <source>
        <strain evidence="3">cv. UVA1</strain>
    </source>
</reference>